<sequence>MTRANSQDYRRIFLDDLPLMDVRAPVEFDKGAFPQSVNLPLLDDEQRAAVGTCYKEQGQDAAIELGWQLATPEIKAQRARAWLAHAQAHPNGYLYCFRGGLRSRLTQQMLREAGLDYPLVVGGYKAMRRFLIDALETHSAQAPLVLVSGRTGSGKTLLLQKLARHIDLEGLAKHRGSAFGRQVEPQPSQIEFENSLSIALLKRLDESQHLPLFVEDEGKLIGRVSMPLTFKARMEQAPLAVLETPMHERIEIALADYVTDAWPQYLAHFQGEQARAETLFRAQILDNLARIRKRLGGQKYDQIHTQFSAALDQFFSDGNADLFRPGIETLLTDYYDPMYDYQKGLRRGREIFRGDANAYVAWAADFIDSHSAPI</sequence>
<name>A0A839UFN4_9GAMM</name>
<evidence type="ECO:0000256" key="2">
    <source>
        <dbReference type="HAMAP-Rule" id="MF_01622"/>
    </source>
</evidence>
<comment type="caution">
    <text evidence="4">The sequence shown here is derived from an EMBL/GenBank/DDBJ whole genome shotgun (WGS) entry which is preliminary data.</text>
</comment>
<dbReference type="InterPro" id="IPR027417">
    <property type="entry name" value="P-loop_NTPase"/>
</dbReference>
<organism evidence="4 5">
    <name type="scientific">Simiduia aestuariiviva</name>
    <dbReference type="NCBI Taxonomy" id="1510459"/>
    <lineage>
        <taxon>Bacteria</taxon>
        <taxon>Pseudomonadati</taxon>
        <taxon>Pseudomonadota</taxon>
        <taxon>Gammaproteobacteria</taxon>
        <taxon>Cellvibrionales</taxon>
        <taxon>Cellvibrionaceae</taxon>
        <taxon>Simiduia</taxon>
    </lineage>
</organism>
<dbReference type="RefSeq" id="WP_183907197.1">
    <property type="nucleotide sequence ID" value="NZ_JACHXZ010000001.1"/>
</dbReference>
<evidence type="ECO:0000256" key="1">
    <source>
        <dbReference type="ARBA" id="ARBA00023266"/>
    </source>
</evidence>
<keyword evidence="5" id="KW-1185">Reference proteome</keyword>
<dbReference type="GO" id="GO:0043828">
    <property type="term" value="F:tRNA 2-selenouridine synthase activity"/>
    <property type="evidence" value="ECO:0007669"/>
    <property type="project" value="UniProtKB-EC"/>
</dbReference>
<comment type="function">
    <text evidence="2">Involved in the post-transcriptional modification of the uridine at the wobble position (U34) of tRNA(Lys), tRNA(Glu) and tRNA(Gln). Catalyzes the conversion of 2-thiouridine (S2U-RNA) to 2-selenouridine (Se2U-RNA). Acts in a two-step process involving geranylation of 2-thiouridine (S2U) to S-geranyl-2-thiouridine (geS2U) and subsequent selenation of the latter derivative to 2-selenouridine (Se2U) in the tRNA chain.</text>
</comment>
<keyword evidence="1 2" id="KW-0711">Selenium</keyword>
<dbReference type="Proteomes" id="UP000559987">
    <property type="component" value="Unassembled WGS sequence"/>
</dbReference>
<dbReference type="InterPro" id="IPR058840">
    <property type="entry name" value="AAA_SelU"/>
</dbReference>
<dbReference type="HAMAP" id="MF_01622">
    <property type="entry name" value="tRNA_sel_U_synth"/>
    <property type="match status" value="1"/>
</dbReference>
<feature type="domain" description="Rhodanese" evidence="3">
    <location>
        <begin position="13"/>
        <end position="136"/>
    </location>
</feature>
<dbReference type="SUPFAM" id="SSF52821">
    <property type="entry name" value="Rhodanese/Cell cycle control phosphatase"/>
    <property type="match status" value="1"/>
</dbReference>
<protein>
    <recommendedName>
        <fullName evidence="2">tRNA 2-selenouridine synthase</fullName>
        <ecNumber evidence="2">2.9.1.3</ecNumber>
    </recommendedName>
</protein>
<evidence type="ECO:0000313" key="5">
    <source>
        <dbReference type="Proteomes" id="UP000559987"/>
    </source>
</evidence>
<dbReference type="SMART" id="SM00450">
    <property type="entry name" value="RHOD"/>
    <property type="match status" value="1"/>
</dbReference>
<comment type="subunit">
    <text evidence="2">Monomer.</text>
</comment>
<dbReference type="CDD" id="cd01520">
    <property type="entry name" value="RHOD_YbbB"/>
    <property type="match status" value="1"/>
</dbReference>
<comment type="catalytic activity">
    <reaction evidence="2">
        <text>5-methylaminomethyl-2-thiouridine(34) in tRNA + (2E)-geranyl diphosphate = 5-methylaminomethyl-S-(2E)-geranyl-thiouridine(34) in tRNA + diphosphate</text>
        <dbReference type="Rhea" id="RHEA:14085"/>
        <dbReference type="Rhea" id="RHEA-COMP:10195"/>
        <dbReference type="Rhea" id="RHEA-COMP:14654"/>
        <dbReference type="ChEBI" id="CHEBI:33019"/>
        <dbReference type="ChEBI" id="CHEBI:58057"/>
        <dbReference type="ChEBI" id="CHEBI:74455"/>
        <dbReference type="ChEBI" id="CHEBI:140632"/>
    </reaction>
</comment>
<evidence type="ECO:0000259" key="3">
    <source>
        <dbReference type="PROSITE" id="PS50206"/>
    </source>
</evidence>
<proteinExistence type="inferred from homology"/>
<comment type="catalytic activity">
    <reaction evidence="2">
        <text>5-methylaminomethyl-2-thiouridine(34) in tRNA + selenophosphate + (2E)-geranyl diphosphate + H2O + H(+) = 5-methylaminomethyl-2-selenouridine(34) in tRNA + (2E)-thiogeraniol + phosphate + diphosphate</text>
        <dbReference type="Rhea" id="RHEA:42716"/>
        <dbReference type="Rhea" id="RHEA-COMP:10195"/>
        <dbReference type="Rhea" id="RHEA-COMP:10196"/>
        <dbReference type="ChEBI" id="CHEBI:15377"/>
        <dbReference type="ChEBI" id="CHEBI:15378"/>
        <dbReference type="ChEBI" id="CHEBI:16144"/>
        <dbReference type="ChEBI" id="CHEBI:33019"/>
        <dbReference type="ChEBI" id="CHEBI:43474"/>
        <dbReference type="ChEBI" id="CHEBI:58057"/>
        <dbReference type="ChEBI" id="CHEBI:74455"/>
        <dbReference type="ChEBI" id="CHEBI:82743"/>
        <dbReference type="ChEBI" id="CHEBI:143703"/>
        <dbReference type="EC" id="2.9.1.3"/>
    </reaction>
</comment>
<feature type="active site" description="S-selanylcysteine intermediate" evidence="2">
    <location>
        <position position="96"/>
    </location>
</feature>
<accession>A0A839UFN4</accession>
<dbReference type="SUPFAM" id="SSF52540">
    <property type="entry name" value="P-loop containing nucleoside triphosphate hydrolases"/>
    <property type="match status" value="1"/>
</dbReference>
<comment type="similarity">
    <text evidence="2">Belongs to the SelU family.</text>
</comment>
<dbReference type="AlphaFoldDB" id="A0A839UFN4"/>
<dbReference type="NCBIfam" id="NF008750">
    <property type="entry name" value="PRK11784.1-2"/>
    <property type="match status" value="1"/>
</dbReference>
<dbReference type="GO" id="GO:0002098">
    <property type="term" value="P:tRNA wobble uridine modification"/>
    <property type="evidence" value="ECO:0007669"/>
    <property type="project" value="UniProtKB-UniRule"/>
</dbReference>
<dbReference type="NCBIfam" id="NF008751">
    <property type="entry name" value="PRK11784.1-3"/>
    <property type="match status" value="1"/>
</dbReference>
<dbReference type="GO" id="GO:0016765">
    <property type="term" value="F:transferase activity, transferring alkyl or aryl (other than methyl) groups"/>
    <property type="evidence" value="ECO:0007669"/>
    <property type="project" value="UniProtKB-UniRule"/>
</dbReference>
<dbReference type="InterPro" id="IPR036873">
    <property type="entry name" value="Rhodanese-like_dom_sf"/>
</dbReference>
<dbReference type="PANTHER" id="PTHR30401">
    <property type="entry name" value="TRNA 2-SELENOURIDINE SYNTHASE"/>
    <property type="match status" value="1"/>
</dbReference>
<dbReference type="InterPro" id="IPR017582">
    <property type="entry name" value="SelU"/>
</dbReference>
<reference evidence="4 5" key="1">
    <citation type="submission" date="2020-08" db="EMBL/GenBank/DDBJ databases">
        <title>Genomic Encyclopedia of Type Strains, Phase III (KMG-III): the genomes of soil and plant-associated and newly described type strains.</title>
        <authorList>
            <person name="Whitman W."/>
        </authorList>
    </citation>
    <scope>NUCLEOTIDE SEQUENCE [LARGE SCALE GENOMIC DNA]</scope>
    <source>
        <strain evidence="4 5">CECT 8571</strain>
    </source>
</reference>
<evidence type="ECO:0000313" key="4">
    <source>
        <dbReference type="EMBL" id="MBB3166844.1"/>
    </source>
</evidence>
<comment type="catalytic activity">
    <reaction evidence="2">
        <text>5-methylaminomethyl-2-(Se-phospho)selenouridine(34) in tRNA + H2O = 5-methylaminomethyl-2-selenouridine(34) in tRNA + phosphate</text>
        <dbReference type="Rhea" id="RHEA:60176"/>
        <dbReference type="Rhea" id="RHEA-COMP:10196"/>
        <dbReference type="Rhea" id="RHEA-COMP:15523"/>
        <dbReference type="ChEBI" id="CHEBI:15377"/>
        <dbReference type="ChEBI" id="CHEBI:43474"/>
        <dbReference type="ChEBI" id="CHEBI:82743"/>
        <dbReference type="ChEBI" id="CHEBI:143702"/>
    </reaction>
</comment>
<keyword evidence="2 4" id="KW-0808">Transferase</keyword>
<dbReference type="Pfam" id="PF26341">
    <property type="entry name" value="AAA_SelU"/>
    <property type="match status" value="1"/>
</dbReference>
<dbReference type="PANTHER" id="PTHR30401:SF0">
    <property type="entry name" value="TRNA 2-SELENOURIDINE SYNTHASE"/>
    <property type="match status" value="1"/>
</dbReference>
<dbReference type="InterPro" id="IPR001763">
    <property type="entry name" value="Rhodanese-like_dom"/>
</dbReference>
<dbReference type="EMBL" id="JACHXZ010000001">
    <property type="protein sequence ID" value="MBB3166844.1"/>
    <property type="molecule type" value="Genomic_DNA"/>
</dbReference>
<dbReference type="PROSITE" id="PS50206">
    <property type="entry name" value="RHODANESE_3"/>
    <property type="match status" value="1"/>
</dbReference>
<dbReference type="Gene3D" id="3.40.250.10">
    <property type="entry name" value="Rhodanese-like domain"/>
    <property type="match status" value="1"/>
</dbReference>
<comment type="catalytic activity">
    <reaction evidence="2">
        <text>5-methylaminomethyl-S-(2E)-geranyl-thiouridine(34) in tRNA + selenophosphate + H(+) = 5-methylaminomethyl-2-(Se-phospho)selenouridine(34) in tRNA + (2E)-thiogeraniol</text>
        <dbReference type="Rhea" id="RHEA:60172"/>
        <dbReference type="Rhea" id="RHEA-COMP:14654"/>
        <dbReference type="Rhea" id="RHEA-COMP:15523"/>
        <dbReference type="ChEBI" id="CHEBI:15378"/>
        <dbReference type="ChEBI" id="CHEBI:16144"/>
        <dbReference type="ChEBI" id="CHEBI:140632"/>
        <dbReference type="ChEBI" id="CHEBI:143702"/>
        <dbReference type="ChEBI" id="CHEBI:143703"/>
    </reaction>
</comment>
<dbReference type="NCBIfam" id="TIGR03167">
    <property type="entry name" value="tRNA_sel_U_synt"/>
    <property type="match status" value="1"/>
</dbReference>
<gene>
    <name evidence="2" type="primary">selU</name>
    <name evidence="4" type="ORF">FHS30_000020</name>
</gene>
<dbReference type="EC" id="2.9.1.3" evidence="2"/>